<keyword evidence="2" id="KW-1185">Reference proteome</keyword>
<evidence type="ECO:0000313" key="1">
    <source>
        <dbReference type="EMBL" id="GIX84996.1"/>
    </source>
</evidence>
<reference evidence="1 2" key="1">
    <citation type="submission" date="2021-06" db="EMBL/GenBank/DDBJ databases">
        <title>Caerostris darwini draft genome.</title>
        <authorList>
            <person name="Kono N."/>
            <person name="Arakawa K."/>
        </authorList>
    </citation>
    <scope>NUCLEOTIDE SEQUENCE [LARGE SCALE GENOMIC DNA]</scope>
</reference>
<dbReference type="InterPro" id="IPR012337">
    <property type="entry name" value="RNaseH-like_sf"/>
</dbReference>
<dbReference type="InterPro" id="IPR044925">
    <property type="entry name" value="His-Me_finger_sf"/>
</dbReference>
<dbReference type="Proteomes" id="UP001054837">
    <property type="component" value="Unassembled WGS sequence"/>
</dbReference>
<dbReference type="SUPFAM" id="SSF54060">
    <property type="entry name" value="His-Me finger endonucleases"/>
    <property type="match status" value="1"/>
</dbReference>
<sequence>MLYHPFCIFADFESLTEKVSGALPSTGASFTADLERHKAVSYSIIATDVDDKILLLEFYVGENVIVKFFETLKYLSDKLMARMHRIMPLIARSDDSYDPHMCHICTKRFLPGEIRVRDHNHWGFGRINGLAHQVCNLNYRATYFIPVVIHNSRNYDNHLILKSIPPNIAKCIEIIPVNMEKFTMFSLDHLKFLDSYEFLDASLETLVQILKKSSHSFKIFNSFFKNEKNRYLLLRKGIFPYSYFDRMEKLNDKCPPNKEMFHNILTNSSISDSDYNHALTVFEAFECKTFSNYLEIYQNVDVVMLAEIFLSFRRTSMQSYHLDPVHFITSAQLMWNAELEEDSDIGYILEVDLLYPEHLHNMHNDLPLAPEYVLMTYDMSSNYSKNLCDEFGLKSTLPNSLYMNIETKDVYQDLRRKFKSILDLSNFERDSPMFDDSNKGKLGLLKSETLQPIKEFIGLKCKMYAFSCGNNIKKTAKGVKKSNVSGFNLNMYKNVLYDKLCLIQKQAAIISKKHELKTIVQNKIGLSAYYDKKFVQTDGISSLAYGHFLIHDNEDISE</sequence>
<dbReference type="PANTHER" id="PTHR31511">
    <property type="entry name" value="PROTEIN CBG23764"/>
    <property type="match status" value="1"/>
</dbReference>
<dbReference type="AlphaFoldDB" id="A0AAV4NM30"/>
<comment type="caution">
    <text evidence="1">The sequence shown here is derived from an EMBL/GenBank/DDBJ whole genome shotgun (WGS) entry which is preliminary data.</text>
</comment>
<dbReference type="EMBL" id="BPLQ01001752">
    <property type="protein sequence ID" value="GIX84996.1"/>
    <property type="molecule type" value="Genomic_DNA"/>
</dbReference>
<organism evidence="1 2">
    <name type="scientific">Caerostris darwini</name>
    <dbReference type="NCBI Taxonomy" id="1538125"/>
    <lineage>
        <taxon>Eukaryota</taxon>
        <taxon>Metazoa</taxon>
        <taxon>Ecdysozoa</taxon>
        <taxon>Arthropoda</taxon>
        <taxon>Chelicerata</taxon>
        <taxon>Arachnida</taxon>
        <taxon>Araneae</taxon>
        <taxon>Araneomorphae</taxon>
        <taxon>Entelegynae</taxon>
        <taxon>Araneoidea</taxon>
        <taxon>Araneidae</taxon>
        <taxon>Caerostris</taxon>
    </lineage>
</organism>
<dbReference type="PANTHER" id="PTHR31511:SF12">
    <property type="entry name" value="RHO TERMINATION FACTOR N-TERMINAL DOMAIN-CONTAINING PROTEIN"/>
    <property type="match status" value="1"/>
</dbReference>
<dbReference type="SUPFAM" id="SSF53098">
    <property type="entry name" value="Ribonuclease H-like"/>
    <property type="match status" value="1"/>
</dbReference>
<evidence type="ECO:0000313" key="2">
    <source>
        <dbReference type="Proteomes" id="UP001054837"/>
    </source>
</evidence>
<name>A0AAV4NM30_9ARAC</name>
<accession>A0AAV4NM30</accession>
<protein>
    <submittedName>
        <fullName evidence="1">C2H2-type domain-containing protein</fullName>
    </submittedName>
</protein>
<gene>
    <name evidence="1" type="primary">AVEN_87773_1</name>
    <name evidence="1" type="ORF">CDAR_374231</name>
</gene>
<proteinExistence type="predicted"/>